<organism evidence="2 3">
    <name type="scientific">Fistulifera solaris</name>
    <name type="common">Oleaginous diatom</name>
    <dbReference type="NCBI Taxonomy" id="1519565"/>
    <lineage>
        <taxon>Eukaryota</taxon>
        <taxon>Sar</taxon>
        <taxon>Stramenopiles</taxon>
        <taxon>Ochrophyta</taxon>
        <taxon>Bacillariophyta</taxon>
        <taxon>Bacillariophyceae</taxon>
        <taxon>Bacillariophycidae</taxon>
        <taxon>Naviculales</taxon>
        <taxon>Naviculaceae</taxon>
        <taxon>Fistulifera</taxon>
    </lineage>
</organism>
<evidence type="ECO:0000313" key="3">
    <source>
        <dbReference type="Proteomes" id="UP000198406"/>
    </source>
</evidence>
<accession>A0A1Z5K2Q9</accession>
<keyword evidence="3" id="KW-1185">Reference proteome</keyword>
<evidence type="ECO:0000313" key="2">
    <source>
        <dbReference type="EMBL" id="GAX20426.1"/>
    </source>
</evidence>
<feature type="compositionally biased region" description="Polar residues" evidence="1">
    <location>
        <begin position="219"/>
        <end position="246"/>
    </location>
</feature>
<sequence length="845" mass="92051">MYTENPINMSKQTGSTVSFVVEQTWKDVGSVKAIHVMYQDVDDRMQCSINIDVANETPVYTALCVDGVAEVAVFVTDDSFTGLTDISDRIPGSCTIPSLDVAMFMFSVPCDPNDEAFCAEETLCPEVSPSGSPTTLSEESANEMPNNSPNKAPSTAPSENPSESSEDDLSESPSTSPSESPSIAPSEFPSESPSTFPSESPSISPSKLASEFSDDDSSEAPSTEISEAPTDTPNTLPSETPSVSPILNTVRTIKDPICLQEAQLQGTSVEQDGPFMYSSMPIRIGSQTSTTVTFTIENAWTADDDGSLDFIHAVFVGTDKAMVCSQSAAVVDSTQDFTTLCVDGVADVVLFVTDASFQGADNVTDNIPSFCQSSDENTVMFTFRIPCDPADESFCNEKSLCPETEAPDTVATSLVSCQQEARLDSDSTNKDKNGMYTSTPIVIADQQSTKVSFKMKQSWSTPDGTLGAMSVYYESSSDERMICDEITNIHQESPLYTAKCVGEVAEIALFIRDDSFNELMDVSNTVPSICSDAQECPAGKLAVFFFTIPCNSSDESFCINSEVEGDGSFSMQMRDDKEGHIVITSNDISCGVIHNETFESPGDALSWEGGIESSIEAFGNFLGRFGSDNPEVHKVFRMPVEASSATIRFQLYVINGGSIEDTLQLGIQNSWVDINLTSEATHYHQDESITLRDRDSDRLSFISTAKGDGSTYNIELTIPNRWWLNHNNDCSFGFRVITNNDINEDGYGVDNFTVKVDCQTKRRTKGLVNDPQTEPSEAGDDGSTYCQSSDYPCAEGNDMVNVCHYSSRQGYQTFCIPEQDSEILRFYRNDYCGPCAYAFRKAIVE</sequence>
<dbReference type="AlphaFoldDB" id="A0A1Z5K2Q9"/>
<name>A0A1Z5K2Q9_FISSO</name>
<proteinExistence type="predicted"/>
<feature type="compositionally biased region" description="Polar residues" evidence="1">
    <location>
        <begin position="129"/>
        <end position="152"/>
    </location>
</feature>
<evidence type="ECO:0000256" key="1">
    <source>
        <dbReference type="SAM" id="MobiDB-lite"/>
    </source>
</evidence>
<protein>
    <submittedName>
        <fullName evidence="2">Uncharacterized protein</fullName>
    </submittedName>
</protein>
<comment type="caution">
    <text evidence="2">The sequence shown here is derived from an EMBL/GenBank/DDBJ whole genome shotgun (WGS) entry which is preliminary data.</text>
</comment>
<feature type="region of interest" description="Disordered" evidence="1">
    <location>
        <begin position="126"/>
        <end position="246"/>
    </location>
</feature>
<dbReference type="Proteomes" id="UP000198406">
    <property type="component" value="Unassembled WGS sequence"/>
</dbReference>
<dbReference type="OrthoDB" id="49654at2759"/>
<feature type="compositionally biased region" description="Low complexity" evidence="1">
    <location>
        <begin position="171"/>
        <end position="211"/>
    </location>
</feature>
<dbReference type="EMBL" id="BDSP01000147">
    <property type="protein sequence ID" value="GAX20426.1"/>
    <property type="molecule type" value="Genomic_DNA"/>
</dbReference>
<dbReference type="InParanoid" id="A0A1Z5K2Q9"/>
<feature type="compositionally biased region" description="Low complexity" evidence="1">
    <location>
        <begin position="153"/>
        <end position="163"/>
    </location>
</feature>
<reference evidence="2 3" key="1">
    <citation type="journal article" date="2015" name="Plant Cell">
        <title>Oil accumulation by the oleaginous diatom Fistulifera solaris as revealed by the genome and transcriptome.</title>
        <authorList>
            <person name="Tanaka T."/>
            <person name="Maeda Y."/>
            <person name="Veluchamy A."/>
            <person name="Tanaka M."/>
            <person name="Abida H."/>
            <person name="Marechal E."/>
            <person name="Bowler C."/>
            <person name="Muto M."/>
            <person name="Sunaga Y."/>
            <person name="Tanaka M."/>
            <person name="Yoshino T."/>
            <person name="Taniguchi T."/>
            <person name="Fukuda Y."/>
            <person name="Nemoto M."/>
            <person name="Matsumoto M."/>
            <person name="Wong P.S."/>
            <person name="Aburatani S."/>
            <person name="Fujibuchi W."/>
        </authorList>
    </citation>
    <scope>NUCLEOTIDE SEQUENCE [LARGE SCALE GENOMIC DNA]</scope>
    <source>
        <strain evidence="2 3">JPCC DA0580</strain>
    </source>
</reference>
<gene>
    <name evidence="2" type="ORF">FisN_9Hu151</name>
</gene>